<accession>A0A4R4E083</accession>
<feature type="transmembrane region" description="Helical" evidence="1">
    <location>
        <begin position="382"/>
        <end position="400"/>
    </location>
</feature>
<evidence type="ECO:0000313" key="3">
    <source>
        <dbReference type="Proteomes" id="UP000295418"/>
    </source>
</evidence>
<feature type="transmembrane region" description="Helical" evidence="1">
    <location>
        <begin position="143"/>
        <end position="162"/>
    </location>
</feature>
<keyword evidence="1" id="KW-0472">Membrane</keyword>
<dbReference type="PIRSF" id="PIRSF037259">
    <property type="entry name" value="EcsB_ABC"/>
    <property type="match status" value="1"/>
</dbReference>
<comment type="caution">
    <text evidence="2">The sequence shown here is derived from an EMBL/GenBank/DDBJ whole genome shotgun (WGS) entry which is preliminary data.</text>
</comment>
<keyword evidence="3" id="KW-1185">Reference proteome</keyword>
<evidence type="ECO:0000313" key="2">
    <source>
        <dbReference type="EMBL" id="TCZ70545.1"/>
    </source>
</evidence>
<feature type="transmembrane region" description="Helical" evidence="1">
    <location>
        <begin position="289"/>
        <end position="308"/>
    </location>
</feature>
<dbReference type="GO" id="GO:0016020">
    <property type="term" value="C:membrane"/>
    <property type="evidence" value="ECO:0007669"/>
    <property type="project" value="InterPro"/>
</dbReference>
<sequence>MNMKRDTTEQATQIWRQRKAIFNKEALGYWAYVLRSNFVGYMFLLLIVGIYYYVKVLGDLPTDYPYWWIVMLVLVPLLAMGSIRTFIVQPDRMFLLPLEGQLSGYFRLAFRYSMTIHSIRLIFGLLAVWPLYLHCKGAEAQPIWLVIGLLLLAKWAVLLSNWQESKLVSRQARQLSALFRWIAALAMIPIAFIYGVMWAALLLIIVALCWIIALRLIRQHTTGWETLIEREQTSRRRHYRFFAMFIDVTPLPPTVRKRGILSLITNMYRFHSSNTHLYLFTKTWLRTDLFSMFLRTTIAAFFIAIVVSSDGVRTAILVIGAFISALQLTTLRDTHRYTFWLQMYPIPVTKQVGAVLAIMQTALTAQAILFALTLLLRTANPLYAVAPIIMLLLCVLYFRLNLHHKWTKDMLSD</sequence>
<keyword evidence="1" id="KW-1133">Transmembrane helix</keyword>
<dbReference type="InterPro" id="IPR010288">
    <property type="entry name" value="EcsB_ABC"/>
</dbReference>
<dbReference type="Pfam" id="PF05975">
    <property type="entry name" value="EcsB"/>
    <property type="match status" value="1"/>
</dbReference>
<dbReference type="EMBL" id="SKFG01000044">
    <property type="protein sequence ID" value="TCZ70545.1"/>
    <property type="molecule type" value="Genomic_DNA"/>
</dbReference>
<name>A0A4R4E083_9BACL</name>
<feature type="transmembrane region" description="Helical" evidence="1">
    <location>
        <begin position="352"/>
        <end position="376"/>
    </location>
</feature>
<proteinExistence type="predicted"/>
<dbReference type="AlphaFoldDB" id="A0A4R4E083"/>
<dbReference type="OrthoDB" id="2447941at2"/>
<gene>
    <name evidence="2" type="ORF">E0485_23210</name>
</gene>
<feature type="transmembrane region" description="Helical" evidence="1">
    <location>
        <begin position="66"/>
        <end position="87"/>
    </location>
</feature>
<feature type="transmembrane region" description="Helical" evidence="1">
    <location>
        <begin position="314"/>
        <end position="331"/>
    </location>
</feature>
<reference evidence="2 3" key="1">
    <citation type="submission" date="2019-03" db="EMBL/GenBank/DDBJ databases">
        <authorList>
            <person name="Kim M.K.M."/>
        </authorList>
    </citation>
    <scope>NUCLEOTIDE SEQUENCE [LARGE SCALE GENOMIC DNA]</scope>
    <source>
        <strain evidence="2 3">18JY21-1</strain>
    </source>
</reference>
<feature type="transmembrane region" description="Helical" evidence="1">
    <location>
        <begin position="198"/>
        <end position="217"/>
    </location>
</feature>
<protein>
    <submittedName>
        <fullName evidence="2">ABC transporter permease</fullName>
    </submittedName>
</protein>
<keyword evidence="1" id="KW-0812">Transmembrane</keyword>
<evidence type="ECO:0000256" key="1">
    <source>
        <dbReference type="SAM" id="Phobius"/>
    </source>
</evidence>
<dbReference type="RefSeq" id="WP_132420437.1">
    <property type="nucleotide sequence ID" value="NZ_SKFG01000044.1"/>
</dbReference>
<feature type="transmembrane region" description="Helical" evidence="1">
    <location>
        <begin position="174"/>
        <end position="192"/>
    </location>
</feature>
<feature type="transmembrane region" description="Helical" evidence="1">
    <location>
        <begin position="108"/>
        <end position="131"/>
    </location>
</feature>
<feature type="transmembrane region" description="Helical" evidence="1">
    <location>
        <begin position="26"/>
        <end position="54"/>
    </location>
</feature>
<organism evidence="2 3">
    <name type="scientific">Paenibacillus albiflavus</name>
    <dbReference type="NCBI Taxonomy" id="2545760"/>
    <lineage>
        <taxon>Bacteria</taxon>
        <taxon>Bacillati</taxon>
        <taxon>Bacillota</taxon>
        <taxon>Bacilli</taxon>
        <taxon>Bacillales</taxon>
        <taxon>Paenibacillaceae</taxon>
        <taxon>Paenibacillus</taxon>
    </lineage>
</organism>
<dbReference type="Proteomes" id="UP000295418">
    <property type="component" value="Unassembled WGS sequence"/>
</dbReference>